<dbReference type="Pfam" id="PF00270">
    <property type="entry name" value="DEAD"/>
    <property type="match status" value="1"/>
</dbReference>
<dbReference type="GO" id="GO:0005730">
    <property type="term" value="C:nucleolus"/>
    <property type="evidence" value="ECO:0007669"/>
    <property type="project" value="TreeGrafter"/>
</dbReference>
<keyword evidence="4" id="KW-0347">Helicase</keyword>
<dbReference type="GO" id="GO:0004386">
    <property type="term" value="F:helicase activity"/>
    <property type="evidence" value="ECO:0007669"/>
    <property type="project" value="UniProtKB-KW"/>
</dbReference>
<dbReference type="Proteomes" id="UP001372834">
    <property type="component" value="Unassembled WGS sequence"/>
</dbReference>
<feature type="compositionally biased region" description="Acidic residues" evidence="6">
    <location>
        <begin position="180"/>
        <end position="193"/>
    </location>
</feature>
<feature type="domain" description="Helicase C-terminal" evidence="8">
    <location>
        <begin position="543"/>
        <end position="717"/>
    </location>
</feature>
<dbReference type="InterPro" id="IPR001650">
    <property type="entry name" value="Helicase_C-like"/>
</dbReference>
<proteinExistence type="inferred from homology"/>
<keyword evidence="2" id="KW-0547">Nucleotide-binding</keyword>
<dbReference type="PROSITE" id="PS51192">
    <property type="entry name" value="HELICASE_ATP_BIND_1"/>
    <property type="match status" value="1"/>
</dbReference>
<comment type="similarity">
    <text evidence="1">Belongs to the DEAD box helicase family. DEAH subfamily.</text>
</comment>
<dbReference type="PANTHER" id="PTHR18934">
    <property type="entry name" value="ATP-DEPENDENT RNA HELICASE"/>
    <property type="match status" value="1"/>
</dbReference>
<sequence>MKNKNKHNRKGKGVVTVGLDNTEVSKIKIDLDLKGEKYDECNPLILPSKKRPTTTRKDEIKPRKILSKAQKKKLEKIVDKKKKKANRSSLLEALQKVQAPAEELEKLTSLAAVQTKGLKRHFAESNFNDGSVDSIKQSSEAEINSIKGSKKRRKLLEAAAKKNWKPTECNPNVVGFDSESSSDENSDTEETCNTEESNVPIISEVKEEEVTVSANTAVKSYDHPEKITQIAKTIKKEPVDNYECHPAVFIPVDRDPKVQAERLKLPITAEEQVIMEAISENDVVIIAGETGSGKTTQVPQFLYEAGYSSKGKIIGITQPRRVAAISMSKRVAQEMNLGSDVVSYLIRFEGNTTENTKIKFMTDGVLLKEIQTDFTLSKYSVILLDEAHERNIYTDILIGLLSRIVPLRKKRNDLLKLIIMSATLRVEDFTENTRLFKIPPPLIKVDTRQFPVTTYFSKKTADNYITACFLKTCKIHTSLPEGGILVFVTGQAEVNHLVKKLRKTFPYKHNNETVGAENTLKQVLQKSKSLRKNKNIVSNIEINLDKYSVVPNDDTEMEILEESNDLDDIDDDFDESVEFMKGTTQEPLWVLPMYSLLPSSEQSKVFDKPPEGCRLCVVSTNVAETSLTIPNIKYVVDSGKTKTKLFDKTTGVTKFEITWCSKASANQRAGRAGRVGPGYCYRLYSSAVFNDEFPEFSIPEIQQKPIDDLILQMKAMNIVRVFNFPFPTAPDLLQLKSGELRLKILGALEESSGKDEWSSKLSKLGETMSTFPVAPRFAKMLALSYQHNLLQYTTCIVAALSVTEVLLNNDGDSKWSQLHGNWAGTGNSFLLGDVMVLLRAVGAAEYSKGNLEEFCLKNGLRHRAICEIRKLRVQLTNQMNLNIPGLNLIVDPMLKPPTDMEAKLLRQILLSGLTDHVAQKVNLNEINDEEEKRKWKRAYRSSEMETPIFLHSGSVLKGEMPEWVAYQEVYETNKLYMRGVTAIEPEWLPIFAPTLCNLSEPLVEPPPRYDSVTGKIMCTVNGTFGRAALTLPTMEIPFTHGLMSYKLFAKFFLEGEIFPKLKKYVGNLLSSPSVMAKTWARLQPRTQILLSALVVKKVNTRDQVMNIWKEDPMCMYYLKRISIV</sequence>
<dbReference type="InterPro" id="IPR011545">
    <property type="entry name" value="DEAD/DEAH_box_helicase_dom"/>
</dbReference>
<dbReference type="CDD" id="cd18791">
    <property type="entry name" value="SF2_C_RHA"/>
    <property type="match status" value="1"/>
</dbReference>
<dbReference type="FunFam" id="3.40.50.300:FF:000895">
    <property type="entry name" value="probable ATP-dependent RNA helicase DHX37"/>
    <property type="match status" value="1"/>
</dbReference>
<dbReference type="GO" id="GO:0016787">
    <property type="term" value="F:hydrolase activity"/>
    <property type="evidence" value="ECO:0007669"/>
    <property type="project" value="UniProtKB-KW"/>
</dbReference>
<organism evidence="9 10">
    <name type="scientific">Polyplax serrata</name>
    <name type="common">Common mouse louse</name>
    <dbReference type="NCBI Taxonomy" id="468196"/>
    <lineage>
        <taxon>Eukaryota</taxon>
        <taxon>Metazoa</taxon>
        <taxon>Ecdysozoa</taxon>
        <taxon>Arthropoda</taxon>
        <taxon>Hexapoda</taxon>
        <taxon>Insecta</taxon>
        <taxon>Pterygota</taxon>
        <taxon>Neoptera</taxon>
        <taxon>Paraneoptera</taxon>
        <taxon>Psocodea</taxon>
        <taxon>Troctomorpha</taxon>
        <taxon>Phthiraptera</taxon>
        <taxon>Anoplura</taxon>
        <taxon>Polyplacidae</taxon>
        <taxon>Polyplax</taxon>
    </lineage>
</organism>
<dbReference type="AlphaFoldDB" id="A0AAN8P021"/>
<dbReference type="GO" id="GO:0005524">
    <property type="term" value="F:ATP binding"/>
    <property type="evidence" value="ECO:0007669"/>
    <property type="project" value="UniProtKB-KW"/>
</dbReference>
<dbReference type="Pfam" id="PF21010">
    <property type="entry name" value="HA2_C"/>
    <property type="match status" value="1"/>
</dbReference>
<evidence type="ECO:0000259" key="7">
    <source>
        <dbReference type="PROSITE" id="PS51192"/>
    </source>
</evidence>
<reference evidence="9 10" key="1">
    <citation type="submission" date="2023-10" db="EMBL/GenBank/DDBJ databases">
        <title>Genomes of two closely related lineages of the louse Polyplax serrata with different host specificities.</title>
        <authorList>
            <person name="Martinu J."/>
            <person name="Tarabai H."/>
            <person name="Stefka J."/>
            <person name="Hypsa V."/>
        </authorList>
    </citation>
    <scope>NUCLEOTIDE SEQUENCE [LARGE SCALE GENOMIC DNA]</scope>
    <source>
        <strain evidence="9">HR10_N</strain>
    </source>
</reference>
<dbReference type="SMART" id="SM00487">
    <property type="entry name" value="DEXDc"/>
    <property type="match status" value="1"/>
</dbReference>
<dbReference type="InterPro" id="IPR027417">
    <property type="entry name" value="P-loop_NTPase"/>
</dbReference>
<dbReference type="InterPro" id="IPR007502">
    <property type="entry name" value="Helicase-assoc_dom"/>
</dbReference>
<evidence type="ECO:0000256" key="3">
    <source>
        <dbReference type="ARBA" id="ARBA00022801"/>
    </source>
</evidence>
<dbReference type="InterPro" id="IPR011709">
    <property type="entry name" value="DEAD-box_helicase_OB_fold"/>
</dbReference>
<dbReference type="EMBL" id="JAWJWE010000004">
    <property type="protein sequence ID" value="KAK6636543.1"/>
    <property type="molecule type" value="Genomic_DNA"/>
</dbReference>
<dbReference type="Gene3D" id="1.20.120.1080">
    <property type="match status" value="1"/>
</dbReference>
<evidence type="ECO:0000256" key="2">
    <source>
        <dbReference type="ARBA" id="ARBA00022741"/>
    </source>
</evidence>
<dbReference type="Gene3D" id="3.40.50.300">
    <property type="entry name" value="P-loop containing nucleotide triphosphate hydrolases"/>
    <property type="match status" value="2"/>
</dbReference>
<evidence type="ECO:0000256" key="1">
    <source>
        <dbReference type="ARBA" id="ARBA00008792"/>
    </source>
</evidence>
<feature type="region of interest" description="Disordered" evidence="6">
    <location>
        <begin position="170"/>
        <end position="196"/>
    </location>
</feature>
<keyword evidence="3" id="KW-0378">Hydrolase</keyword>
<evidence type="ECO:0000256" key="4">
    <source>
        <dbReference type="ARBA" id="ARBA00022806"/>
    </source>
</evidence>
<dbReference type="Pfam" id="PF07717">
    <property type="entry name" value="OB_NTP_bind"/>
    <property type="match status" value="1"/>
</dbReference>
<dbReference type="SMART" id="SM00847">
    <property type="entry name" value="HA2"/>
    <property type="match status" value="1"/>
</dbReference>
<accession>A0AAN8P021</accession>
<keyword evidence="5" id="KW-0067">ATP-binding</keyword>
<dbReference type="GO" id="GO:0000462">
    <property type="term" value="P:maturation of SSU-rRNA from tricistronic rRNA transcript (SSU-rRNA, 5.8S rRNA, LSU-rRNA)"/>
    <property type="evidence" value="ECO:0007669"/>
    <property type="project" value="TreeGrafter"/>
</dbReference>
<comment type="caution">
    <text evidence="9">The sequence shown here is derived from an EMBL/GenBank/DDBJ whole genome shotgun (WGS) entry which is preliminary data.</text>
</comment>
<dbReference type="PROSITE" id="PS51194">
    <property type="entry name" value="HELICASE_CTER"/>
    <property type="match status" value="1"/>
</dbReference>
<evidence type="ECO:0000313" key="9">
    <source>
        <dbReference type="EMBL" id="KAK6636543.1"/>
    </source>
</evidence>
<dbReference type="SMART" id="SM00490">
    <property type="entry name" value="HELICc"/>
    <property type="match status" value="1"/>
</dbReference>
<dbReference type="Pfam" id="PF23362">
    <property type="entry name" value="DHX37_C"/>
    <property type="match status" value="1"/>
</dbReference>
<dbReference type="InterPro" id="IPR056371">
    <property type="entry name" value="DHX37-like_C"/>
</dbReference>
<dbReference type="Pfam" id="PF00271">
    <property type="entry name" value="Helicase_C"/>
    <property type="match status" value="1"/>
</dbReference>
<evidence type="ECO:0000259" key="8">
    <source>
        <dbReference type="PROSITE" id="PS51194"/>
    </source>
</evidence>
<evidence type="ECO:0000313" key="10">
    <source>
        <dbReference type="Proteomes" id="UP001372834"/>
    </source>
</evidence>
<gene>
    <name evidence="9" type="ORF">RUM43_010205</name>
</gene>
<dbReference type="GO" id="GO:0003723">
    <property type="term" value="F:RNA binding"/>
    <property type="evidence" value="ECO:0007669"/>
    <property type="project" value="TreeGrafter"/>
</dbReference>
<dbReference type="InterPro" id="IPR002464">
    <property type="entry name" value="DNA/RNA_helicase_DEAH_CS"/>
</dbReference>
<dbReference type="CDD" id="cd17982">
    <property type="entry name" value="DEXHc_DHX37"/>
    <property type="match status" value="1"/>
</dbReference>
<protein>
    <submittedName>
        <fullName evidence="9">Uncharacterized protein</fullName>
    </submittedName>
</protein>
<feature type="domain" description="Helicase ATP-binding" evidence="7">
    <location>
        <begin position="275"/>
        <end position="442"/>
    </location>
</feature>
<dbReference type="PROSITE" id="PS00690">
    <property type="entry name" value="DEAH_ATP_HELICASE"/>
    <property type="match status" value="1"/>
</dbReference>
<evidence type="ECO:0000256" key="5">
    <source>
        <dbReference type="ARBA" id="ARBA00022840"/>
    </source>
</evidence>
<name>A0AAN8P021_POLSC</name>
<evidence type="ECO:0000256" key="6">
    <source>
        <dbReference type="SAM" id="MobiDB-lite"/>
    </source>
</evidence>
<dbReference type="SUPFAM" id="SSF52540">
    <property type="entry name" value="P-loop containing nucleoside triphosphate hydrolases"/>
    <property type="match status" value="1"/>
</dbReference>
<dbReference type="InterPro" id="IPR014001">
    <property type="entry name" value="Helicase_ATP-bd"/>
</dbReference>
<dbReference type="PANTHER" id="PTHR18934:SF99">
    <property type="entry name" value="ATP-DEPENDENT RNA HELICASE DHX37-RELATED"/>
    <property type="match status" value="1"/>
</dbReference>